<feature type="transmembrane region" description="Helical" evidence="5">
    <location>
        <begin position="58"/>
        <end position="79"/>
    </location>
</feature>
<evidence type="ECO:0000313" key="8">
    <source>
        <dbReference type="Proteomes" id="UP000004061"/>
    </source>
</evidence>
<organism evidence="7 8">
    <name type="scientific">Limnospira maxima CS-328</name>
    <dbReference type="NCBI Taxonomy" id="513049"/>
    <lineage>
        <taxon>Bacteria</taxon>
        <taxon>Bacillati</taxon>
        <taxon>Cyanobacteriota</taxon>
        <taxon>Cyanophyceae</taxon>
        <taxon>Oscillatoriophycideae</taxon>
        <taxon>Oscillatoriales</taxon>
        <taxon>Sirenicapillariaceae</taxon>
        <taxon>Limnospira</taxon>
    </lineage>
</organism>
<accession>B5W9D4</accession>
<dbReference type="RefSeq" id="WP_006670793.1">
    <property type="nucleotide sequence ID" value="NZ_ABYK01000082.1"/>
</dbReference>
<dbReference type="PROSITE" id="PS50929">
    <property type="entry name" value="ABC_TM1F"/>
    <property type="match status" value="1"/>
</dbReference>
<evidence type="ECO:0000256" key="4">
    <source>
        <dbReference type="ARBA" id="ARBA00023136"/>
    </source>
</evidence>
<evidence type="ECO:0000259" key="6">
    <source>
        <dbReference type="PROSITE" id="PS50929"/>
    </source>
</evidence>
<dbReference type="GO" id="GO:0140359">
    <property type="term" value="F:ABC-type transporter activity"/>
    <property type="evidence" value="ECO:0007669"/>
    <property type="project" value="InterPro"/>
</dbReference>
<dbReference type="GO" id="GO:0005886">
    <property type="term" value="C:plasma membrane"/>
    <property type="evidence" value="ECO:0007669"/>
    <property type="project" value="UniProtKB-SubCell"/>
</dbReference>
<proteinExistence type="predicted"/>
<keyword evidence="2 5" id="KW-0812">Transmembrane</keyword>
<feature type="domain" description="ABC transmembrane type-1" evidence="6">
    <location>
        <begin position="1"/>
        <end position="87"/>
    </location>
</feature>
<dbReference type="Gene3D" id="1.20.1560.10">
    <property type="entry name" value="ABC transporter type 1, transmembrane domain"/>
    <property type="match status" value="1"/>
</dbReference>
<evidence type="ECO:0000256" key="2">
    <source>
        <dbReference type="ARBA" id="ARBA00022692"/>
    </source>
</evidence>
<evidence type="ECO:0000256" key="5">
    <source>
        <dbReference type="SAM" id="Phobius"/>
    </source>
</evidence>
<dbReference type="InterPro" id="IPR011527">
    <property type="entry name" value="ABC1_TM_dom"/>
</dbReference>
<reference evidence="7 8" key="1">
    <citation type="journal article" date="2011" name="Appl. Environ. Microbiol.">
        <title>Contribution of a Sodium Ion Gradient to Energy Conservation during Fermentation in the Cyanobacterium Arthrospira (Spirulina) maxima CS-328.</title>
        <authorList>
            <person name="Carrieri D."/>
            <person name="Ananyev G."/>
            <person name="Lenz O."/>
            <person name="Bryant D.A."/>
            <person name="Dismukes G.C."/>
        </authorList>
    </citation>
    <scope>NUCLEOTIDE SEQUENCE [LARGE SCALE GENOMIC DNA]</scope>
    <source>
        <strain evidence="7 8">CS-328</strain>
    </source>
</reference>
<sequence>MTSRWEWQGRYARYMSSSFKTILTQTAANSISGFLNKLSALALLWVGAYLVINNELTIGGLIAFRIIAGNVTGSLLRFVSVWQSFQEVGMSVERLRDVLDTAPEADEADRNNIPMPELMALLSLKRYLSVLGPSGPLQLANINLDPGRLFVQLWG</sequence>
<keyword evidence="8" id="KW-1185">Reference proteome</keyword>
<name>B5W9D4_LIMMA</name>
<evidence type="ECO:0000256" key="3">
    <source>
        <dbReference type="ARBA" id="ARBA00022989"/>
    </source>
</evidence>
<feature type="transmembrane region" description="Helical" evidence="5">
    <location>
        <begin position="34"/>
        <end position="52"/>
    </location>
</feature>
<dbReference type="EMBL" id="ABYK01000082">
    <property type="protein sequence ID" value="EDZ91850.1"/>
    <property type="molecule type" value="Genomic_DNA"/>
</dbReference>
<gene>
    <name evidence="7" type="ORF">AmaxDRAFT_5384</name>
</gene>
<dbReference type="GO" id="GO:0005524">
    <property type="term" value="F:ATP binding"/>
    <property type="evidence" value="ECO:0007669"/>
    <property type="project" value="InterPro"/>
</dbReference>
<evidence type="ECO:0000313" key="7">
    <source>
        <dbReference type="EMBL" id="EDZ91850.1"/>
    </source>
</evidence>
<evidence type="ECO:0000256" key="1">
    <source>
        <dbReference type="ARBA" id="ARBA00004651"/>
    </source>
</evidence>
<dbReference type="AlphaFoldDB" id="B5W9D4"/>
<comment type="subcellular location">
    <subcellularLocation>
        <location evidence="1">Cell membrane</location>
        <topology evidence="1">Multi-pass membrane protein</topology>
    </subcellularLocation>
</comment>
<comment type="caution">
    <text evidence="7">The sequence shown here is derived from an EMBL/GenBank/DDBJ whole genome shotgun (WGS) entry which is preliminary data.</text>
</comment>
<keyword evidence="4 5" id="KW-0472">Membrane</keyword>
<dbReference type="Proteomes" id="UP000004061">
    <property type="component" value="Unassembled WGS sequence"/>
</dbReference>
<keyword evidence="3 5" id="KW-1133">Transmembrane helix</keyword>
<dbReference type="InterPro" id="IPR036640">
    <property type="entry name" value="ABC1_TM_sf"/>
</dbReference>
<dbReference type="SUPFAM" id="SSF90123">
    <property type="entry name" value="ABC transporter transmembrane region"/>
    <property type="match status" value="1"/>
</dbReference>
<protein>
    <submittedName>
        <fullName evidence="7">Cyclic nucleotide-regulated ABC bacteriocin/lantibiotic exporters</fullName>
    </submittedName>
</protein>
<dbReference type="Pfam" id="PF00664">
    <property type="entry name" value="ABC_membrane"/>
    <property type="match status" value="1"/>
</dbReference>